<proteinExistence type="predicted"/>
<keyword evidence="7" id="KW-1185">Reference proteome</keyword>
<evidence type="ECO:0000313" key="7">
    <source>
        <dbReference type="Proteomes" id="UP001382455"/>
    </source>
</evidence>
<dbReference type="PANTHER" id="PTHR14226">
    <property type="entry name" value="NEUROPATHY TARGET ESTERASE/SWISS CHEESE D.MELANOGASTER"/>
    <property type="match status" value="1"/>
</dbReference>
<keyword evidence="1 4" id="KW-0378">Hydrolase</keyword>
<feature type="short sequence motif" description="GXGXXG" evidence="4">
    <location>
        <begin position="19"/>
        <end position="24"/>
    </location>
</feature>
<accession>A0ABU8EVH2</accession>
<dbReference type="InterPro" id="IPR002641">
    <property type="entry name" value="PNPLA_dom"/>
</dbReference>
<reference evidence="6 7" key="1">
    <citation type="submission" date="2023-12" db="EMBL/GenBank/DDBJ databases">
        <title>Friends and Foes: Symbiotic and Algicidal bacterial influence on Karenia brevis blooms.</title>
        <authorList>
            <person name="Fei C."/>
            <person name="Mohamed A.R."/>
            <person name="Booker A."/>
            <person name="Arshad M."/>
            <person name="Klass S."/>
            <person name="Ahn S."/>
            <person name="Gilbert P.M."/>
            <person name="Heil C.A."/>
            <person name="Martinez J.M."/>
            <person name="Amin S.A."/>
        </authorList>
    </citation>
    <scope>NUCLEOTIDE SEQUENCE [LARGE SCALE GENOMIC DNA]</scope>
    <source>
        <strain evidence="6 7">CE15</strain>
    </source>
</reference>
<feature type="short sequence motif" description="DGA/G" evidence="4">
    <location>
        <begin position="194"/>
        <end position="196"/>
    </location>
</feature>
<dbReference type="InterPro" id="IPR016035">
    <property type="entry name" value="Acyl_Trfase/lysoPLipase"/>
</dbReference>
<sequence>MSFELSASNQPKIGLVLGGGGAKGGAHIGVLKVLEANNVKIDYIAGTSIGAYVAGMYALGYSASEIEKFMLNEDWNQGYSDDIPREVLRYRDKELRDKYNLQLNFGIRDGALRSSKGLLVGQSMSRLLRNSTRSVHLFDDFDQLAIPYRAIATDLSTSEAVVISSGSIAEAMQASASVPGAVQPTEIDGRLLVDGGIANNLPVDVVKEMGADIVIAVDIGASLAQSNEFTSTMEVLGQLSTILTNASTQWQKRLLSEKDIYIRPDIDDLSTTDWADLEESLVRGLAAAKIAEPKLQTLAISPSEFEAYQVAKRERSQVWFQPIYNPVLAISLDNLSDVNNKLILKHFSINPGDTPSEHDVQQAVNRVYALNEFERVETEFKDTEQGRVLVLKTIGKSWGPNYLDFGANYQSDVTVNSVLSIDMAFTRSNINRYGGLWRNEISLGFEEYIATEFYQPLNAEDDYYASARLAFIKDRYKLQTVTQAYFDLEKNHLRGNLAFGYNINNFWRFEFGTIRDVGELEQKSLINDKFPFDQTGFYSSLMYDTLDSISFPTQGNRLRVYYGRFKEAYDDRLDPIDSRYASKYKIDWRGAFSIRHHGLVGTASYTSYESDGTFTVNTERLGGFLNLSGYGKNVLNGPKKAFGAVIYQYDLGRDMLNMTSMPLYLGMSAEVGNVWDIQQSVDLSELIFASSLFVGTDTRFGPAAFGFGATDDGESSFFVSLGKHW</sequence>
<dbReference type="PROSITE" id="PS51635">
    <property type="entry name" value="PNPLA"/>
    <property type="match status" value="1"/>
</dbReference>
<feature type="short sequence motif" description="GXSXG" evidence="4">
    <location>
        <begin position="46"/>
        <end position="50"/>
    </location>
</feature>
<evidence type="ECO:0000313" key="6">
    <source>
        <dbReference type="EMBL" id="MEI4550047.1"/>
    </source>
</evidence>
<evidence type="ECO:0000256" key="4">
    <source>
        <dbReference type="PROSITE-ProRule" id="PRU01161"/>
    </source>
</evidence>
<evidence type="ECO:0000256" key="1">
    <source>
        <dbReference type="ARBA" id="ARBA00022801"/>
    </source>
</evidence>
<feature type="domain" description="PNPLA" evidence="5">
    <location>
        <begin position="15"/>
        <end position="207"/>
    </location>
</feature>
<dbReference type="Pfam" id="PF01734">
    <property type="entry name" value="Patatin"/>
    <property type="match status" value="1"/>
</dbReference>
<dbReference type="Gene3D" id="3.40.1090.10">
    <property type="entry name" value="Cytosolic phospholipase A2 catalytic domain"/>
    <property type="match status" value="2"/>
</dbReference>
<evidence type="ECO:0000259" key="5">
    <source>
        <dbReference type="PROSITE" id="PS51635"/>
    </source>
</evidence>
<evidence type="ECO:0000256" key="2">
    <source>
        <dbReference type="ARBA" id="ARBA00022963"/>
    </source>
</evidence>
<dbReference type="Proteomes" id="UP001382455">
    <property type="component" value="Unassembled WGS sequence"/>
</dbReference>
<feature type="active site" description="Nucleophile" evidence="4">
    <location>
        <position position="48"/>
    </location>
</feature>
<dbReference type="SUPFAM" id="SSF52151">
    <property type="entry name" value="FabD/lysophospholipase-like"/>
    <property type="match status" value="1"/>
</dbReference>
<gene>
    <name evidence="6" type="ORF">WAE96_10265</name>
</gene>
<feature type="active site" description="Proton acceptor" evidence="4">
    <location>
        <position position="194"/>
    </location>
</feature>
<name>A0ABU8EVH2_9GAMM</name>
<keyword evidence="3 4" id="KW-0443">Lipid metabolism</keyword>
<dbReference type="Gene3D" id="2.40.160.50">
    <property type="entry name" value="membrane protein fhac: a member of the omp85/tpsb transporter family"/>
    <property type="match status" value="1"/>
</dbReference>
<dbReference type="CDD" id="cd07205">
    <property type="entry name" value="Pat_PNPLA6_PNPLA7_NTE1_like"/>
    <property type="match status" value="1"/>
</dbReference>
<dbReference type="RefSeq" id="WP_336435381.1">
    <property type="nucleotide sequence ID" value="NZ_JBAWKS010000001.1"/>
</dbReference>
<protein>
    <submittedName>
        <fullName evidence="6">Patatin-like phospholipase family protein</fullName>
    </submittedName>
</protein>
<dbReference type="PANTHER" id="PTHR14226:SF29">
    <property type="entry name" value="NEUROPATHY TARGET ESTERASE SWS"/>
    <property type="match status" value="1"/>
</dbReference>
<dbReference type="Gene3D" id="3.10.20.310">
    <property type="entry name" value="membrane protein fhac"/>
    <property type="match status" value="1"/>
</dbReference>
<evidence type="ECO:0000256" key="3">
    <source>
        <dbReference type="ARBA" id="ARBA00023098"/>
    </source>
</evidence>
<dbReference type="EMBL" id="JBAWKS010000001">
    <property type="protein sequence ID" value="MEI4550047.1"/>
    <property type="molecule type" value="Genomic_DNA"/>
</dbReference>
<dbReference type="InterPro" id="IPR050301">
    <property type="entry name" value="NTE"/>
</dbReference>
<comment type="caution">
    <text evidence="6">The sequence shown here is derived from an EMBL/GenBank/DDBJ whole genome shotgun (WGS) entry which is preliminary data.</text>
</comment>
<organism evidence="6 7">
    <name type="scientific">Pseudoalteromonas spongiae</name>
    <dbReference type="NCBI Taxonomy" id="298657"/>
    <lineage>
        <taxon>Bacteria</taxon>
        <taxon>Pseudomonadati</taxon>
        <taxon>Pseudomonadota</taxon>
        <taxon>Gammaproteobacteria</taxon>
        <taxon>Alteromonadales</taxon>
        <taxon>Pseudoalteromonadaceae</taxon>
        <taxon>Pseudoalteromonas</taxon>
    </lineage>
</organism>
<keyword evidence="2 4" id="KW-0442">Lipid degradation</keyword>